<evidence type="ECO:0000256" key="6">
    <source>
        <dbReference type="ARBA" id="ARBA00022840"/>
    </source>
</evidence>
<dbReference type="Pfam" id="PF13500">
    <property type="entry name" value="AAA_26"/>
    <property type="match status" value="1"/>
</dbReference>
<dbReference type="GO" id="GO:0042803">
    <property type="term" value="F:protein homodimerization activity"/>
    <property type="evidence" value="ECO:0007669"/>
    <property type="project" value="UniProtKB-ARBA"/>
</dbReference>
<dbReference type="Proteomes" id="UP001320178">
    <property type="component" value="Unassembled WGS sequence"/>
</dbReference>
<proteinExistence type="inferred from homology"/>
<keyword evidence="4 8" id="KW-0547">Nucleotide-binding</keyword>
<keyword evidence="7 8" id="KW-0460">Magnesium</keyword>
<dbReference type="AlphaFoldDB" id="A0AAW4Z1U2"/>
<dbReference type="SUPFAM" id="SSF52540">
    <property type="entry name" value="P-loop containing nucleoside triphosphate hydrolases"/>
    <property type="match status" value="1"/>
</dbReference>
<dbReference type="FunFam" id="3.40.50.300:FF:000292">
    <property type="entry name" value="ATP-dependent dethiobiotin synthetase BioD"/>
    <property type="match status" value="1"/>
</dbReference>
<evidence type="ECO:0000256" key="1">
    <source>
        <dbReference type="ARBA" id="ARBA00022490"/>
    </source>
</evidence>
<reference evidence="9" key="2">
    <citation type="journal article" date="2021" name="Front. Microbiol.">
        <title>Aerobic Denitrification and Heterotrophic Sulfur Oxidation in the Genus Halomonas Revealed by Six Novel Species Characterizations and Genome-Based Analysis.</title>
        <authorList>
            <person name="Wang L."/>
            <person name="Shao Z."/>
        </authorList>
    </citation>
    <scope>NUCLEOTIDE SEQUENCE</scope>
    <source>
        <strain evidence="9">MCCC 1A05776</strain>
    </source>
</reference>
<comment type="caution">
    <text evidence="8">Lacks conserved residue(s) required for the propagation of feature annotation.</text>
</comment>
<dbReference type="HAMAP" id="MF_00336">
    <property type="entry name" value="BioD"/>
    <property type="match status" value="1"/>
</dbReference>
<keyword evidence="1 8" id="KW-0963">Cytoplasm</keyword>
<evidence type="ECO:0000256" key="5">
    <source>
        <dbReference type="ARBA" id="ARBA00022756"/>
    </source>
</evidence>
<evidence type="ECO:0000313" key="9">
    <source>
        <dbReference type="EMBL" id="MCE8053852.1"/>
    </source>
</evidence>
<keyword evidence="2 8" id="KW-0436">Ligase</keyword>
<evidence type="ECO:0000256" key="8">
    <source>
        <dbReference type="HAMAP-Rule" id="MF_00336"/>
    </source>
</evidence>
<keyword evidence="5 8" id="KW-0093">Biotin biosynthesis</keyword>
<evidence type="ECO:0000256" key="2">
    <source>
        <dbReference type="ARBA" id="ARBA00022598"/>
    </source>
</evidence>
<dbReference type="RefSeq" id="WP_234240930.1">
    <property type="nucleotide sequence ID" value="NZ_JABFTS010000016.1"/>
</dbReference>
<dbReference type="EC" id="6.3.3.3" evidence="8"/>
<feature type="binding site" evidence="8">
    <location>
        <position position="54"/>
    </location>
    <ligand>
        <name>ATP</name>
        <dbReference type="ChEBI" id="CHEBI:30616"/>
    </ligand>
</feature>
<reference evidence="9" key="1">
    <citation type="submission" date="2020-05" db="EMBL/GenBank/DDBJ databases">
        <authorList>
            <person name="Wang L."/>
            <person name="Shao Z."/>
        </authorList>
    </citation>
    <scope>NUCLEOTIDE SEQUENCE</scope>
    <source>
        <strain evidence="9">MCCC 1A05776</strain>
    </source>
</reference>
<dbReference type="GO" id="GO:0005524">
    <property type="term" value="F:ATP binding"/>
    <property type="evidence" value="ECO:0007669"/>
    <property type="project" value="UniProtKB-UniRule"/>
</dbReference>
<dbReference type="GO" id="GO:0005829">
    <property type="term" value="C:cytosol"/>
    <property type="evidence" value="ECO:0007669"/>
    <property type="project" value="TreeGrafter"/>
</dbReference>
<dbReference type="EMBL" id="JABFTS010000016">
    <property type="protein sequence ID" value="MCE8053852.1"/>
    <property type="molecule type" value="Genomic_DNA"/>
</dbReference>
<dbReference type="CDD" id="cd03109">
    <property type="entry name" value="DTBS"/>
    <property type="match status" value="1"/>
</dbReference>
<evidence type="ECO:0000256" key="3">
    <source>
        <dbReference type="ARBA" id="ARBA00022723"/>
    </source>
</evidence>
<dbReference type="GO" id="GO:0009102">
    <property type="term" value="P:biotin biosynthetic process"/>
    <property type="evidence" value="ECO:0007669"/>
    <property type="project" value="UniProtKB-UniRule"/>
</dbReference>
<feature type="binding site" evidence="8">
    <location>
        <begin position="116"/>
        <end position="119"/>
    </location>
    <ligand>
        <name>ATP</name>
        <dbReference type="ChEBI" id="CHEBI:30616"/>
    </ligand>
</feature>
<feature type="binding site" evidence="8">
    <location>
        <position position="116"/>
    </location>
    <ligand>
        <name>Mg(2+)</name>
        <dbReference type="ChEBI" id="CHEBI:18420"/>
    </ligand>
</feature>
<evidence type="ECO:0000256" key="7">
    <source>
        <dbReference type="ARBA" id="ARBA00022842"/>
    </source>
</evidence>
<comment type="caution">
    <text evidence="9">The sequence shown here is derived from an EMBL/GenBank/DDBJ whole genome shotgun (WGS) entry which is preliminary data.</text>
</comment>
<organism evidence="9 10">
    <name type="scientific">Billgrantia desiderata</name>
    <dbReference type="NCBI Taxonomy" id="52021"/>
    <lineage>
        <taxon>Bacteria</taxon>
        <taxon>Pseudomonadati</taxon>
        <taxon>Pseudomonadota</taxon>
        <taxon>Gammaproteobacteria</taxon>
        <taxon>Oceanospirillales</taxon>
        <taxon>Halomonadaceae</taxon>
        <taxon>Billgrantia</taxon>
    </lineage>
</organism>
<comment type="subunit">
    <text evidence="8">Homodimer.</text>
</comment>
<keyword evidence="3 8" id="KW-0479">Metal-binding</keyword>
<dbReference type="PANTHER" id="PTHR43210:SF5">
    <property type="entry name" value="DETHIOBIOTIN SYNTHETASE"/>
    <property type="match status" value="1"/>
</dbReference>
<sequence>MSAYFVTGTDTDAGKTLVAAGLLALARARGLTTLGLKPVASGCANTPDGLRNDDALALLARSVPAVSYDTINPFAFEPAIAPHLAARRAGVQLDLAGLSEQVAARLQAPRDFTLVEGAGGWRVPLNDSEDLAGLATRLDLPVILVVGLKLGCLNHARLTAEAIRADGARLVGWVGNLLDADFARDESLYADNLATLQRTLDAPCLGVVPRLSRVAPARRPEAALTHLELPHGN</sequence>
<comment type="subcellular location">
    <subcellularLocation>
        <location evidence="8">Cytoplasm</location>
    </subcellularLocation>
</comment>
<dbReference type="PANTHER" id="PTHR43210">
    <property type="entry name" value="DETHIOBIOTIN SYNTHETASE"/>
    <property type="match status" value="1"/>
</dbReference>
<comment type="pathway">
    <text evidence="8">Cofactor biosynthesis; biotin biosynthesis; biotin from 7,8-diaminononanoate: step 1/2.</text>
</comment>
<feature type="binding site" evidence="8">
    <location>
        <begin position="12"/>
        <end position="17"/>
    </location>
    <ligand>
        <name>ATP</name>
        <dbReference type="ChEBI" id="CHEBI:30616"/>
    </ligand>
</feature>
<feature type="binding site" evidence="8">
    <location>
        <position position="16"/>
    </location>
    <ligand>
        <name>Mg(2+)</name>
        <dbReference type="ChEBI" id="CHEBI:18420"/>
    </ligand>
</feature>
<dbReference type="GO" id="GO:0000287">
    <property type="term" value="F:magnesium ion binding"/>
    <property type="evidence" value="ECO:0007669"/>
    <property type="project" value="UniProtKB-UniRule"/>
</dbReference>
<protein>
    <recommendedName>
        <fullName evidence="8">ATP-dependent dethiobiotin synthetase BioD</fullName>
        <ecNumber evidence="8">6.3.3.3</ecNumber>
    </recommendedName>
    <alternativeName>
        <fullName evidence="8">DTB synthetase</fullName>
        <shortName evidence="8">DTBS</shortName>
    </alternativeName>
    <alternativeName>
        <fullName evidence="8">Dethiobiotin synthase</fullName>
    </alternativeName>
</protein>
<dbReference type="InterPro" id="IPR027417">
    <property type="entry name" value="P-loop_NTPase"/>
</dbReference>
<comment type="function">
    <text evidence="8">Catalyzes a mechanistically unusual reaction, the ATP-dependent insertion of CO2 between the N7 and N8 nitrogen atoms of 7,8-diaminopelargonic acid (DAPA, also called 7,8-diammoniononanoate) to form a ureido ring.</text>
</comment>
<feature type="binding site" evidence="8">
    <location>
        <position position="41"/>
    </location>
    <ligand>
        <name>substrate</name>
    </ligand>
</feature>
<keyword evidence="6 8" id="KW-0067">ATP-binding</keyword>
<comment type="catalytic activity">
    <reaction evidence="8">
        <text>(7R,8S)-7,8-diammoniononanoate + CO2 + ATP = (4R,5S)-dethiobiotin + ADP + phosphate + 3 H(+)</text>
        <dbReference type="Rhea" id="RHEA:15805"/>
        <dbReference type="ChEBI" id="CHEBI:15378"/>
        <dbReference type="ChEBI" id="CHEBI:16526"/>
        <dbReference type="ChEBI" id="CHEBI:30616"/>
        <dbReference type="ChEBI" id="CHEBI:43474"/>
        <dbReference type="ChEBI" id="CHEBI:149469"/>
        <dbReference type="ChEBI" id="CHEBI:149473"/>
        <dbReference type="ChEBI" id="CHEBI:456216"/>
        <dbReference type="EC" id="6.3.3.3"/>
    </reaction>
</comment>
<feature type="binding site" evidence="8">
    <location>
        <begin position="209"/>
        <end position="211"/>
    </location>
    <ligand>
        <name>ATP</name>
        <dbReference type="ChEBI" id="CHEBI:30616"/>
    </ligand>
</feature>
<dbReference type="InterPro" id="IPR004472">
    <property type="entry name" value="DTB_synth_BioD"/>
</dbReference>
<evidence type="ECO:0000256" key="4">
    <source>
        <dbReference type="ARBA" id="ARBA00022741"/>
    </source>
</evidence>
<gene>
    <name evidence="8 9" type="primary">bioD</name>
    <name evidence="9" type="ORF">HOP61_21395</name>
</gene>
<name>A0AAW4Z1U2_9GAMM</name>
<comment type="cofactor">
    <cofactor evidence="8">
        <name>Mg(2+)</name>
        <dbReference type="ChEBI" id="CHEBI:18420"/>
    </cofactor>
</comment>
<dbReference type="PIRSF" id="PIRSF006755">
    <property type="entry name" value="DTB_synth"/>
    <property type="match status" value="1"/>
</dbReference>
<dbReference type="Gene3D" id="3.40.50.300">
    <property type="entry name" value="P-loop containing nucleotide triphosphate hydrolases"/>
    <property type="match status" value="1"/>
</dbReference>
<accession>A0AAW4Z1U2</accession>
<evidence type="ECO:0000313" key="10">
    <source>
        <dbReference type="Proteomes" id="UP001320178"/>
    </source>
</evidence>
<comment type="similarity">
    <text evidence="8">Belongs to the dethiobiotin synthetase family.</text>
</comment>
<dbReference type="GO" id="GO:0004141">
    <property type="term" value="F:dethiobiotin synthase activity"/>
    <property type="evidence" value="ECO:0007669"/>
    <property type="project" value="UniProtKB-UniRule"/>
</dbReference>
<dbReference type="NCBIfam" id="TIGR00347">
    <property type="entry name" value="bioD"/>
    <property type="match status" value="1"/>
</dbReference>
<feature type="binding site" evidence="8">
    <location>
        <position position="54"/>
    </location>
    <ligand>
        <name>Mg(2+)</name>
        <dbReference type="ChEBI" id="CHEBI:18420"/>
    </ligand>
</feature>
<feature type="active site" evidence="8">
    <location>
        <position position="37"/>
    </location>
</feature>